<reference evidence="1 2" key="1">
    <citation type="submission" date="2014-04" db="EMBL/GenBank/DDBJ databases">
        <title>Evolutionary Origins and Diversification of the Mycorrhizal Mutualists.</title>
        <authorList>
            <consortium name="DOE Joint Genome Institute"/>
            <consortium name="Mycorrhizal Genomics Consortium"/>
            <person name="Kohler A."/>
            <person name="Kuo A."/>
            <person name="Nagy L.G."/>
            <person name="Floudas D."/>
            <person name="Copeland A."/>
            <person name="Barry K.W."/>
            <person name="Cichocki N."/>
            <person name="Veneault-Fourrey C."/>
            <person name="LaButti K."/>
            <person name="Lindquist E.A."/>
            <person name="Lipzen A."/>
            <person name="Lundell T."/>
            <person name="Morin E."/>
            <person name="Murat C."/>
            <person name="Riley R."/>
            <person name="Ohm R."/>
            <person name="Sun H."/>
            <person name="Tunlid A."/>
            <person name="Henrissat B."/>
            <person name="Grigoriev I.V."/>
            <person name="Hibbett D.S."/>
            <person name="Martin F."/>
        </authorList>
    </citation>
    <scope>NUCLEOTIDE SEQUENCE [LARGE SCALE GENOMIC DNA]</scope>
    <source>
        <strain evidence="1 2">Koide BX008</strain>
    </source>
</reference>
<keyword evidence="2" id="KW-1185">Reference proteome</keyword>
<dbReference type="HOGENOM" id="CLU_1992040_0_0_1"/>
<accession>A0A0C2S7W9</accession>
<protein>
    <submittedName>
        <fullName evidence="1">Uncharacterized protein</fullName>
    </submittedName>
</protein>
<dbReference type="Proteomes" id="UP000054549">
    <property type="component" value="Unassembled WGS sequence"/>
</dbReference>
<dbReference type="InParanoid" id="A0A0C2S7W9"/>
<sequence>MVDVEQPVISCQKLSTKMETFIPKKLAFVDRLHPIRLFQNLDRKIYALPLSVSTCFDAECDAASRLTVCYDIRGKSLMSCSISAFYPKNPLHPTVMQPNVVSTRQAVPLSFLDDQHWGSWHFSTD</sequence>
<proteinExistence type="predicted"/>
<evidence type="ECO:0000313" key="1">
    <source>
        <dbReference type="EMBL" id="KIL58875.1"/>
    </source>
</evidence>
<evidence type="ECO:0000313" key="2">
    <source>
        <dbReference type="Proteomes" id="UP000054549"/>
    </source>
</evidence>
<dbReference type="EMBL" id="KN818327">
    <property type="protein sequence ID" value="KIL58875.1"/>
    <property type="molecule type" value="Genomic_DNA"/>
</dbReference>
<organism evidence="1 2">
    <name type="scientific">Amanita muscaria (strain Koide BX008)</name>
    <dbReference type="NCBI Taxonomy" id="946122"/>
    <lineage>
        <taxon>Eukaryota</taxon>
        <taxon>Fungi</taxon>
        <taxon>Dikarya</taxon>
        <taxon>Basidiomycota</taxon>
        <taxon>Agaricomycotina</taxon>
        <taxon>Agaricomycetes</taxon>
        <taxon>Agaricomycetidae</taxon>
        <taxon>Agaricales</taxon>
        <taxon>Pluteineae</taxon>
        <taxon>Amanitaceae</taxon>
        <taxon>Amanita</taxon>
    </lineage>
</organism>
<name>A0A0C2S7W9_AMAMK</name>
<dbReference type="AlphaFoldDB" id="A0A0C2S7W9"/>
<gene>
    <name evidence="1" type="ORF">M378DRAFT_170057</name>
</gene>